<dbReference type="Proteomes" id="UP000007879">
    <property type="component" value="Unassembled WGS sequence"/>
</dbReference>
<dbReference type="GO" id="GO:0003951">
    <property type="term" value="F:NAD+ kinase activity"/>
    <property type="evidence" value="ECO:0007669"/>
    <property type="project" value="InterPro"/>
</dbReference>
<dbReference type="GO" id="GO:0005739">
    <property type="term" value="C:mitochondrion"/>
    <property type="evidence" value="ECO:0007669"/>
    <property type="project" value="TreeGrafter"/>
</dbReference>
<reference evidence="2" key="1">
    <citation type="journal article" date="2010" name="Nature">
        <title>The Amphimedon queenslandica genome and the evolution of animal complexity.</title>
        <authorList>
            <person name="Srivastava M."/>
            <person name="Simakov O."/>
            <person name="Chapman J."/>
            <person name="Fahey B."/>
            <person name="Gauthier M.E."/>
            <person name="Mitros T."/>
            <person name="Richards G.S."/>
            <person name="Conaco C."/>
            <person name="Dacre M."/>
            <person name="Hellsten U."/>
            <person name="Larroux C."/>
            <person name="Putnam N.H."/>
            <person name="Stanke M."/>
            <person name="Adamska M."/>
            <person name="Darling A."/>
            <person name="Degnan S.M."/>
            <person name="Oakley T.H."/>
            <person name="Plachetzki D.C."/>
            <person name="Zhai Y."/>
            <person name="Adamski M."/>
            <person name="Calcino A."/>
            <person name="Cummins S.F."/>
            <person name="Goodstein D.M."/>
            <person name="Harris C."/>
            <person name="Jackson D.J."/>
            <person name="Leys S.P."/>
            <person name="Shu S."/>
            <person name="Woodcroft B.J."/>
            <person name="Vervoort M."/>
            <person name="Kosik K.S."/>
            <person name="Manning G."/>
            <person name="Degnan B.M."/>
            <person name="Rokhsar D.S."/>
        </authorList>
    </citation>
    <scope>NUCLEOTIDE SEQUENCE [LARGE SCALE GENOMIC DNA]</scope>
</reference>
<dbReference type="Gene3D" id="2.60.200.30">
    <property type="entry name" value="Probable inorganic polyphosphate/atp-NAD kinase, domain 2"/>
    <property type="match status" value="1"/>
</dbReference>
<dbReference type="InterPro" id="IPR016064">
    <property type="entry name" value="NAD/diacylglycerol_kinase_sf"/>
</dbReference>
<organism evidence="1 2">
    <name type="scientific">Amphimedon queenslandica</name>
    <name type="common">Sponge</name>
    <dbReference type="NCBI Taxonomy" id="400682"/>
    <lineage>
        <taxon>Eukaryota</taxon>
        <taxon>Metazoa</taxon>
        <taxon>Porifera</taxon>
        <taxon>Demospongiae</taxon>
        <taxon>Heteroscleromorpha</taxon>
        <taxon>Haplosclerida</taxon>
        <taxon>Niphatidae</taxon>
        <taxon>Amphimedon</taxon>
    </lineage>
</organism>
<dbReference type="PANTHER" id="PTHR13158:SF5">
    <property type="entry name" value="NAD KINASE 2, MITOCHONDRIAL"/>
    <property type="match status" value="1"/>
</dbReference>
<proteinExistence type="predicted"/>
<dbReference type="InterPro" id="IPR017438">
    <property type="entry name" value="ATP-NAD_kinase_N"/>
</dbReference>
<evidence type="ECO:0000313" key="2">
    <source>
        <dbReference type="Proteomes" id="UP000007879"/>
    </source>
</evidence>
<evidence type="ECO:0008006" key="3">
    <source>
        <dbReference type="Google" id="ProtNLM"/>
    </source>
</evidence>
<dbReference type="Gene3D" id="3.40.50.10330">
    <property type="entry name" value="Probable inorganic polyphosphate/atp-NAD kinase, domain 1"/>
    <property type="match status" value="1"/>
</dbReference>
<dbReference type="PANTHER" id="PTHR13158">
    <property type="match status" value="1"/>
</dbReference>
<name>A0AAN0JET2_AMPQE</name>
<dbReference type="GO" id="GO:0019674">
    <property type="term" value="P:NAD+ metabolic process"/>
    <property type="evidence" value="ECO:0007669"/>
    <property type="project" value="InterPro"/>
</dbReference>
<sequence>MKKANAHTTPYKMQRGLRRAVRRVLLLKKTSRLDYERRRYAQYNEESFKAKLLSIGSDYDGLLLRHEQHEDSVNEVHQSLLSRGVEVLLRQRETITKDDISSSDVLISAGGDGNFLAAASRVLRPDKLVIGINTDPEKSEGHLCITPTAEHSISSIIDYIMENRLNLIHRQRIHVSINGEGLPVLALNEAFIGDTDPSQVSYFELISDGGEWLKTRNSGMLVYTGTGSTSWAYNINKLSTAAISRLLEIAKSSGAVSFNEDLDTTVEKITALYNSSNVLSGSEDGFMSYIIREQIERGITNPTISQSGICSKLKVRSRSWNNKIIVDGQRLYEFPNGSEATFTLGDQYKLLTASLPI</sequence>
<protein>
    <recommendedName>
        <fullName evidence="3">NAD(+) kinase</fullName>
    </recommendedName>
</protein>
<evidence type="ECO:0000313" key="1">
    <source>
        <dbReference type="EnsemblMetazoa" id="XP_019855535.1"/>
    </source>
</evidence>
<dbReference type="EnsemblMetazoa" id="XM_019999976.1">
    <property type="protein sequence ID" value="XP_019855535.1"/>
    <property type="gene ID" value="LOC105313775"/>
</dbReference>
<dbReference type="AlphaFoldDB" id="A0AAN0JET2"/>
<dbReference type="KEGG" id="aqu:105313775"/>
<dbReference type="InterPro" id="IPR017437">
    <property type="entry name" value="ATP-NAD_kinase_PpnK-typ_C"/>
</dbReference>
<dbReference type="GeneID" id="105313775"/>
<keyword evidence="2" id="KW-1185">Reference proteome</keyword>
<reference evidence="1" key="2">
    <citation type="submission" date="2024-06" db="UniProtKB">
        <authorList>
            <consortium name="EnsemblMetazoa"/>
        </authorList>
    </citation>
    <scope>IDENTIFICATION</scope>
</reference>
<dbReference type="RefSeq" id="XP_019855535.1">
    <property type="nucleotide sequence ID" value="XM_019999976.1"/>
</dbReference>
<accession>A0AAN0JET2</accession>
<dbReference type="SUPFAM" id="SSF111331">
    <property type="entry name" value="NAD kinase/diacylglycerol kinase-like"/>
    <property type="match status" value="1"/>
</dbReference>